<dbReference type="InterPro" id="IPR013216">
    <property type="entry name" value="Methyltransf_11"/>
</dbReference>
<dbReference type="eggNOG" id="COG2226">
    <property type="taxonomic scope" value="Bacteria"/>
</dbReference>
<gene>
    <name evidence="2" type="ORF">AFR_39035</name>
</gene>
<dbReference type="STRING" id="1246995.AFR_39035"/>
<dbReference type="CDD" id="cd02440">
    <property type="entry name" value="AdoMet_MTases"/>
    <property type="match status" value="1"/>
</dbReference>
<name>U5WDS4_9ACTN</name>
<evidence type="ECO:0000313" key="2">
    <source>
        <dbReference type="EMBL" id="AGZ46061.1"/>
    </source>
</evidence>
<dbReference type="HOGENOM" id="CLU_091968_1_0_11"/>
<sequence>MIGYATETAPMGASFEDLIAEGAAVPVEGWDFSWFDGRATEQRPSWGYARLVADRMAGATAALDVQTGGGEVLATVPKPPALLVATDSWRPNVLVAARTLRPLGASVVEVTDEPALPFRDDSFDLVVSRHPVRTLWTELARVLRPGGTFLSQQIGAGTNRELSEAMLGPLSPPDPDFPQKLAAQAEAAGFTVLDVRAETLRAEYFDVAAVTYFLRKVVWTVPGFTAERFLPQLREVHERIQREGAFVSHARRVLIEARVRKDDRRGVE</sequence>
<reference evidence="2 3" key="1">
    <citation type="journal article" date="2014" name="J. Biotechnol.">
        <title>Complete genome sequence of the actinobacterium Actinoplanes friuliensis HAG 010964, producer of the lipopeptide antibiotic friulimycin.</title>
        <authorList>
            <person name="Ruckert C."/>
            <person name="Szczepanowski R."/>
            <person name="Albersmeier A."/>
            <person name="Goesmann A."/>
            <person name="Fischer N."/>
            <person name="Steinkamper A."/>
            <person name="Puhler A."/>
            <person name="Biener R."/>
            <person name="Schwartz D."/>
            <person name="Kalinowski J."/>
        </authorList>
    </citation>
    <scope>NUCLEOTIDE SEQUENCE [LARGE SCALE GENOMIC DNA]</scope>
    <source>
        <strain evidence="2 3">DSM 7358</strain>
    </source>
</reference>
<feature type="domain" description="Methyltransferase type 11" evidence="1">
    <location>
        <begin position="63"/>
        <end position="150"/>
    </location>
</feature>
<keyword evidence="3" id="KW-1185">Reference proteome</keyword>
<dbReference type="InterPro" id="IPR052939">
    <property type="entry name" value="23S_rRNA_MeTrnsfrase_RlmA"/>
</dbReference>
<dbReference type="GO" id="GO:0008757">
    <property type="term" value="F:S-adenosylmethionine-dependent methyltransferase activity"/>
    <property type="evidence" value="ECO:0007669"/>
    <property type="project" value="InterPro"/>
</dbReference>
<dbReference type="PATRIC" id="fig|1246995.3.peg.7900"/>
<protein>
    <submittedName>
        <fullName evidence="2">Type 11 methyltransferase</fullName>
    </submittedName>
</protein>
<keyword evidence="2" id="KW-0489">Methyltransferase</keyword>
<dbReference type="AlphaFoldDB" id="U5WDS4"/>
<dbReference type="SUPFAM" id="SSF53335">
    <property type="entry name" value="S-adenosyl-L-methionine-dependent methyltransferases"/>
    <property type="match status" value="1"/>
</dbReference>
<dbReference type="InterPro" id="IPR029063">
    <property type="entry name" value="SAM-dependent_MTases_sf"/>
</dbReference>
<dbReference type="KEGG" id="afs:AFR_39035"/>
<accession>U5WDS4</accession>
<dbReference type="Gene3D" id="3.40.50.150">
    <property type="entry name" value="Vaccinia Virus protein VP39"/>
    <property type="match status" value="1"/>
</dbReference>
<evidence type="ECO:0000259" key="1">
    <source>
        <dbReference type="Pfam" id="PF08241"/>
    </source>
</evidence>
<dbReference type="PANTHER" id="PTHR43460">
    <property type="entry name" value="METHYLTRANSFERASE"/>
    <property type="match status" value="1"/>
</dbReference>
<keyword evidence="2" id="KW-0808">Transferase</keyword>
<dbReference type="PANTHER" id="PTHR43460:SF1">
    <property type="entry name" value="METHYLTRANSFERASE TYPE 11 DOMAIN-CONTAINING PROTEIN"/>
    <property type="match status" value="1"/>
</dbReference>
<dbReference type="EMBL" id="CP006272">
    <property type="protein sequence ID" value="AGZ46061.1"/>
    <property type="molecule type" value="Genomic_DNA"/>
</dbReference>
<organism evidence="2 3">
    <name type="scientific">Actinoplanes friuliensis DSM 7358</name>
    <dbReference type="NCBI Taxonomy" id="1246995"/>
    <lineage>
        <taxon>Bacteria</taxon>
        <taxon>Bacillati</taxon>
        <taxon>Actinomycetota</taxon>
        <taxon>Actinomycetes</taxon>
        <taxon>Micromonosporales</taxon>
        <taxon>Micromonosporaceae</taxon>
        <taxon>Actinoplanes</taxon>
    </lineage>
</organism>
<dbReference type="Pfam" id="PF08241">
    <property type="entry name" value="Methyltransf_11"/>
    <property type="match status" value="1"/>
</dbReference>
<proteinExistence type="predicted"/>
<evidence type="ECO:0000313" key="3">
    <source>
        <dbReference type="Proteomes" id="UP000017746"/>
    </source>
</evidence>
<dbReference type="Proteomes" id="UP000017746">
    <property type="component" value="Chromosome"/>
</dbReference>
<dbReference type="GO" id="GO:0032259">
    <property type="term" value="P:methylation"/>
    <property type="evidence" value="ECO:0007669"/>
    <property type="project" value="UniProtKB-KW"/>
</dbReference>